<comment type="subcellular location">
    <subcellularLocation>
        <location evidence="1">Secreted</location>
    </subcellularLocation>
</comment>
<evidence type="ECO:0000256" key="1">
    <source>
        <dbReference type="ARBA" id="ARBA00004613"/>
    </source>
</evidence>
<dbReference type="GeneID" id="106821237"/>
<evidence type="ECO:0000256" key="5">
    <source>
        <dbReference type="SAM" id="SignalP"/>
    </source>
</evidence>
<name>A0ABM1FAH1_PRICU</name>
<dbReference type="Proteomes" id="UP000695022">
    <property type="component" value="Unplaced"/>
</dbReference>
<dbReference type="CDD" id="cd00126">
    <property type="entry name" value="PAH"/>
    <property type="match status" value="1"/>
</dbReference>
<feature type="chain" id="PRO_5045022269" evidence="5">
    <location>
        <begin position="29"/>
        <end position="100"/>
    </location>
</feature>
<evidence type="ECO:0000256" key="2">
    <source>
        <dbReference type="ARBA" id="ARBA00010022"/>
    </source>
</evidence>
<dbReference type="RefSeq" id="XP_014681442.1">
    <property type="nucleotide sequence ID" value="XM_014825956.1"/>
</dbReference>
<gene>
    <name evidence="7 8" type="primary">LOC106821237</name>
</gene>
<keyword evidence="5" id="KW-0732">Signal</keyword>
<evidence type="ECO:0000256" key="3">
    <source>
        <dbReference type="ARBA" id="ARBA00022525"/>
    </source>
</evidence>
<keyword evidence="3" id="KW-0964">Secreted</keyword>
<dbReference type="InterPro" id="IPR001955">
    <property type="entry name" value="Pancreatic_hormone-like"/>
</dbReference>
<dbReference type="PROSITE" id="PS00265">
    <property type="entry name" value="PANCREATIC_HORMONE_1"/>
    <property type="match status" value="1"/>
</dbReference>
<organism evidence="6 7">
    <name type="scientific">Priapulus caudatus</name>
    <name type="common">Priapulid worm</name>
    <dbReference type="NCBI Taxonomy" id="37621"/>
    <lineage>
        <taxon>Eukaryota</taxon>
        <taxon>Metazoa</taxon>
        <taxon>Ecdysozoa</taxon>
        <taxon>Scalidophora</taxon>
        <taxon>Priapulida</taxon>
        <taxon>Priapulimorpha</taxon>
        <taxon>Priapulimorphida</taxon>
        <taxon>Priapulidae</taxon>
        <taxon>Priapulus</taxon>
    </lineage>
</organism>
<evidence type="ECO:0000313" key="6">
    <source>
        <dbReference type="Proteomes" id="UP000695022"/>
    </source>
</evidence>
<protein>
    <submittedName>
        <fullName evidence="7 8">Pro-neuropeptide Y-like isoform X1</fullName>
    </submittedName>
</protein>
<comment type="similarity">
    <text evidence="2 4">Belongs to the NPY family.</text>
</comment>
<accession>A0ABM1FAH1</accession>
<sequence length="100" mass="11724">MSRTTILLSFAIGVVFVVIMCRSTMVAAGDMPLPPQRPGVFKTPHQLRTYLQKLNEYYAIVGRPRFGKRTFDDLREFVQRDSLEKPWYESILQGDRRHDY</sequence>
<dbReference type="InterPro" id="IPR020392">
    <property type="entry name" value="Pancreatic_hormone-like_CS"/>
</dbReference>
<keyword evidence="6" id="KW-1185">Reference proteome</keyword>
<dbReference type="Pfam" id="PF00159">
    <property type="entry name" value="Hormone_3"/>
    <property type="match status" value="1"/>
</dbReference>
<dbReference type="RefSeq" id="XP_014681449.1">
    <property type="nucleotide sequence ID" value="XM_014825963.1"/>
</dbReference>
<dbReference type="SMART" id="SM00309">
    <property type="entry name" value="PAH"/>
    <property type="match status" value="1"/>
</dbReference>
<dbReference type="PROSITE" id="PS50276">
    <property type="entry name" value="PANCREATIC_HORMONE_2"/>
    <property type="match status" value="1"/>
</dbReference>
<proteinExistence type="inferred from homology"/>
<reference evidence="7 8" key="1">
    <citation type="submission" date="2025-05" db="UniProtKB">
        <authorList>
            <consortium name="RefSeq"/>
        </authorList>
    </citation>
    <scope>IDENTIFICATION</scope>
</reference>
<evidence type="ECO:0000256" key="4">
    <source>
        <dbReference type="RuleBase" id="RU000656"/>
    </source>
</evidence>
<feature type="signal peptide" evidence="5">
    <location>
        <begin position="1"/>
        <end position="28"/>
    </location>
</feature>
<evidence type="ECO:0000313" key="7">
    <source>
        <dbReference type="RefSeq" id="XP_014681442.1"/>
    </source>
</evidence>
<evidence type="ECO:0000313" key="8">
    <source>
        <dbReference type="RefSeq" id="XP_014681449.1"/>
    </source>
</evidence>